<dbReference type="OrthoDB" id="198391at2"/>
<reference evidence="1 2" key="1">
    <citation type="journal article" date="2017" name="BMC Genomics">
        <title>Genome sequencing of 39 Akkermansia muciniphila isolates reveals its population structure, genomic and functional diverisity, and global distribution in mammalian gut microbiotas.</title>
        <authorList>
            <person name="Guo X."/>
            <person name="Li S."/>
            <person name="Zhang J."/>
            <person name="Wu F."/>
            <person name="Li X."/>
            <person name="Wu D."/>
            <person name="Zhang M."/>
            <person name="Ou Z."/>
            <person name="Jie Z."/>
            <person name="Yan Q."/>
            <person name="Li P."/>
            <person name="Yi J."/>
            <person name="Peng Y."/>
        </authorList>
    </citation>
    <scope>NUCLEOTIDE SEQUENCE [LARGE SCALE GENOMIC DNA]</scope>
    <source>
        <strain evidence="1 2">GP24</strain>
    </source>
</reference>
<accession>A0A2N8HE83</accession>
<proteinExistence type="predicted"/>
<protein>
    <submittedName>
        <fullName evidence="1">Uncharacterized protein</fullName>
    </submittedName>
</protein>
<sequence length="150" mass="17063">MNALSAAAAYYLAAGRKAEEMEEDGCHQDVCVLTPQLVLMARRVDSAAPFCRIVDVRCRFKPERCDAWHLHFLAGDVRNLLSYEQEILSLRWILTQHGKRGDGRLAKLSSARFCRLLAASAEGKTPFPHVDETEASMRRDRMDAFSRQFF</sequence>
<dbReference type="RefSeq" id="WP_102713750.1">
    <property type="nucleotide sequence ID" value="NZ_PJKA01000010.1"/>
</dbReference>
<evidence type="ECO:0000313" key="1">
    <source>
        <dbReference type="EMBL" id="PNC18281.1"/>
    </source>
</evidence>
<dbReference type="AlphaFoldDB" id="A0A2N8HE83"/>
<comment type="caution">
    <text evidence="1">The sequence shown here is derived from an EMBL/GenBank/DDBJ whole genome shotgun (WGS) entry which is preliminary data.</text>
</comment>
<dbReference type="Proteomes" id="UP000236000">
    <property type="component" value="Unassembled WGS sequence"/>
</dbReference>
<organism evidence="1 2">
    <name type="scientific">Akkermansia muciniphila</name>
    <dbReference type="NCBI Taxonomy" id="239935"/>
    <lineage>
        <taxon>Bacteria</taxon>
        <taxon>Pseudomonadati</taxon>
        <taxon>Verrucomicrobiota</taxon>
        <taxon>Verrucomicrobiia</taxon>
        <taxon>Verrucomicrobiales</taxon>
        <taxon>Akkermansiaceae</taxon>
        <taxon>Akkermansia</taxon>
    </lineage>
</organism>
<evidence type="ECO:0000313" key="2">
    <source>
        <dbReference type="Proteomes" id="UP000236000"/>
    </source>
</evidence>
<dbReference type="EMBL" id="PJKA01000010">
    <property type="protein sequence ID" value="PNC18281.1"/>
    <property type="molecule type" value="Genomic_DNA"/>
</dbReference>
<gene>
    <name evidence="1" type="ORF">CXU22_06555</name>
</gene>
<name>A0A2N8HE83_9BACT</name>